<accession>A0ABW3TQW1</accession>
<evidence type="ECO:0000256" key="2">
    <source>
        <dbReference type="SAM" id="SignalP"/>
    </source>
</evidence>
<evidence type="ECO:0000313" key="4">
    <source>
        <dbReference type="Proteomes" id="UP001597181"/>
    </source>
</evidence>
<proteinExistence type="predicted"/>
<dbReference type="RefSeq" id="WP_343961836.1">
    <property type="nucleotide sequence ID" value="NZ_BAAAKZ010000013.1"/>
</dbReference>
<feature type="chain" id="PRO_5046518936" evidence="2">
    <location>
        <begin position="32"/>
        <end position="236"/>
    </location>
</feature>
<keyword evidence="2" id="KW-0732">Signal</keyword>
<evidence type="ECO:0000256" key="1">
    <source>
        <dbReference type="SAM" id="MobiDB-lite"/>
    </source>
</evidence>
<sequence length="236" mass="24986">MRTTNTRPMMTAAAVGAAALLLLTGCSGNGASTASGTYYGETGKGSDPAIIVIDGDAVTWGEFTCDNVGEIDMDDSDTSIGSLDKTRTTVAWTQEGRYSNTDPFTESEDGSVVTMSGGTYSRVGTDVGDALLAEREQDCNERAESQKKREAAQAEQAEADSKTKPAFDKTLSALLDAAESGKLQDAESIFAQNGITVDEFAAYLERNYNGLSADELFSMLQDSPDAARATLEEYGQ</sequence>
<comment type="caution">
    <text evidence="3">The sequence shown here is derived from an EMBL/GenBank/DDBJ whole genome shotgun (WGS) entry which is preliminary data.</text>
</comment>
<organism evidence="3 4">
    <name type="scientific">Leucobacter albus</name>
    <dbReference type="NCBI Taxonomy" id="272210"/>
    <lineage>
        <taxon>Bacteria</taxon>
        <taxon>Bacillati</taxon>
        <taxon>Actinomycetota</taxon>
        <taxon>Actinomycetes</taxon>
        <taxon>Micrococcales</taxon>
        <taxon>Microbacteriaceae</taxon>
        <taxon>Leucobacter</taxon>
    </lineage>
</organism>
<feature type="region of interest" description="Disordered" evidence="1">
    <location>
        <begin position="137"/>
        <end position="165"/>
    </location>
</feature>
<feature type="compositionally biased region" description="Basic and acidic residues" evidence="1">
    <location>
        <begin position="137"/>
        <end position="152"/>
    </location>
</feature>
<dbReference type="PROSITE" id="PS51257">
    <property type="entry name" value="PROKAR_LIPOPROTEIN"/>
    <property type="match status" value="1"/>
</dbReference>
<feature type="signal peptide" evidence="2">
    <location>
        <begin position="1"/>
        <end position="31"/>
    </location>
</feature>
<dbReference type="EMBL" id="JBHTLY010000003">
    <property type="protein sequence ID" value="MFD1201994.1"/>
    <property type="molecule type" value="Genomic_DNA"/>
</dbReference>
<evidence type="ECO:0000313" key="3">
    <source>
        <dbReference type="EMBL" id="MFD1201994.1"/>
    </source>
</evidence>
<reference evidence="4" key="1">
    <citation type="journal article" date="2019" name="Int. J. Syst. Evol. Microbiol.">
        <title>The Global Catalogue of Microorganisms (GCM) 10K type strain sequencing project: providing services to taxonomists for standard genome sequencing and annotation.</title>
        <authorList>
            <consortium name="The Broad Institute Genomics Platform"/>
            <consortium name="The Broad Institute Genome Sequencing Center for Infectious Disease"/>
            <person name="Wu L."/>
            <person name="Ma J."/>
        </authorList>
    </citation>
    <scope>NUCLEOTIDE SEQUENCE [LARGE SCALE GENOMIC DNA]</scope>
    <source>
        <strain evidence="4">CCUG 50213</strain>
    </source>
</reference>
<keyword evidence="4" id="KW-1185">Reference proteome</keyword>
<name>A0ABW3TQW1_9MICO</name>
<dbReference type="Proteomes" id="UP001597181">
    <property type="component" value="Unassembled WGS sequence"/>
</dbReference>
<gene>
    <name evidence="3" type="ORF">ACFQ3U_08820</name>
</gene>
<feature type="region of interest" description="Disordered" evidence="1">
    <location>
        <begin position="98"/>
        <end position="117"/>
    </location>
</feature>
<protein>
    <submittedName>
        <fullName evidence="3">Uncharacterized protein</fullName>
    </submittedName>
</protein>